<name>A0A673K1Z3_9TELE</name>
<reference evidence="1" key="1">
    <citation type="submission" date="2025-08" db="UniProtKB">
        <authorList>
            <consortium name="Ensembl"/>
        </authorList>
    </citation>
    <scope>IDENTIFICATION</scope>
</reference>
<reference evidence="1" key="2">
    <citation type="submission" date="2025-09" db="UniProtKB">
        <authorList>
            <consortium name="Ensembl"/>
        </authorList>
    </citation>
    <scope>IDENTIFICATION</scope>
</reference>
<dbReference type="Ensembl" id="ENSSRHT00000058446.1">
    <property type="protein sequence ID" value="ENSSRHP00000056856.1"/>
    <property type="gene ID" value="ENSSRHG00000028515.1"/>
</dbReference>
<dbReference type="AlphaFoldDB" id="A0A673K1Z3"/>
<evidence type="ECO:0000313" key="2">
    <source>
        <dbReference type="Proteomes" id="UP000472270"/>
    </source>
</evidence>
<organism evidence="1 2">
    <name type="scientific">Sinocyclocheilus rhinocerous</name>
    <dbReference type="NCBI Taxonomy" id="307959"/>
    <lineage>
        <taxon>Eukaryota</taxon>
        <taxon>Metazoa</taxon>
        <taxon>Chordata</taxon>
        <taxon>Craniata</taxon>
        <taxon>Vertebrata</taxon>
        <taxon>Euteleostomi</taxon>
        <taxon>Actinopterygii</taxon>
        <taxon>Neopterygii</taxon>
        <taxon>Teleostei</taxon>
        <taxon>Ostariophysi</taxon>
        <taxon>Cypriniformes</taxon>
        <taxon>Cyprinidae</taxon>
        <taxon>Cyprininae</taxon>
        <taxon>Sinocyclocheilus</taxon>
    </lineage>
</organism>
<dbReference type="Gene3D" id="3.40.50.1820">
    <property type="entry name" value="alpha/beta hydrolase"/>
    <property type="match status" value="1"/>
</dbReference>
<accession>A0A673K1Z3</accession>
<dbReference type="Proteomes" id="UP000472270">
    <property type="component" value="Unassembled WGS sequence"/>
</dbReference>
<proteinExistence type="predicted"/>
<protein>
    <submittedName>
        <fullName evidence="1">Lysophospholipase like 1</fullName>
    </submittedName>
</protein>
<dbReference type="InterPro" id="IPR029058">
    <property type="entry name" value="AB_hydrolase_fold"/>
</dbReference>
<sequence>MYTTDKKKIRNMLFQQQKNSVVSCREFWECQFTFFHCKLYNDFFFFISKNRIFNSILLPYTPMRGAQSNVWFDHSMCDHLSAIVQEEIRAGIPKHRMVIGMATGLSLSSPSIYLSLPYLENASQWPLPELLQCLGTADELVFHRADELVFHSWGEETNSLLKKAGLNMSFPSFPDLNHQLCQQELELLRSWILKKLSL</sequence>
<evidence type="ECO:0000313" key="1">
    <source>
        <dbReference type="Ensembl" id="ENSSRHP00000056856.1"/>
    </source>
</evidence>
<keyword evidence="2" id="KW-1185">Reference proteome</keyword>
<dbReference type="SUPFAM" id="SSF53474">
    <property type="entry name" value="alpha/beta-Hydrolases"/>
    <property type="match status" value="1"/>
</dbReference>